<keyword evidence="9" id="KW-0967">Endosome</keyword>
<dbReference type="SFLD" id="SFLDG00002">
    <property type="entry name" value="C1.7:_P-type_atpase_like"/>
    <property type="match status" value="1"/>
</dbReference>
<evidence type="ECO:0000256" key="16">
    <source>
        <dbReference type="ARBA" id="ARBA00053935"/>
    </source>
</evidence>
<dbReference type="InterPro" id="IPR023298">
    <property type="entry name" value="ATPase_P-typ_TM_dom_sf"/>
</dbReference>
<dbReference type="Gene3D" id="2.70.150.10">
    <property type="entry name" value="Calcium-transporting ATPase, cytoplasmic transduction domain A"/>
    <property type="match status" value="1"/>
</dbReference>
<evidence type="ECO:0000256" key="1">
    <source>
        <dbReference type="ARBA" id="ARBA00004107"/>
    </source>
</evidence>
<evidence type="ECO:0000256" key="11">
    <source>
        <dbReference type="ARBA" id="ARBA00022842"/>
    </source>
</evidence>
<evidence type="ECO:0000256" key="7">
    <source>
        <dbReference type="ARBA" id="ARBA00022723"/>
    </source>
</evidence>
<feature type="transmembrane region" description="Helical" evidence="21">
    <location>
        <begin position="27"/>
        <end position="49"/>
    </location>
</feature>
<dbReference type="InterPro" id="IPR008250">
    <property type="entry name" value="ATPase_P-typ_transduc_dom_A_sf"/>
</dbReference>
<dbReference type="InterPro" id="IPR001757">
    <property type="entry name" value="P_typ_ATPase"/>
</dbReference>
<keyword evidence="6 21" id="KW-0812">Transmembrane</keyword>
<feature type="transmembrane region" description="Helical" evidence="21">
    <location>
        <begin position="904"/>
        <end position="923"/>
    </location>
</feature>
<name>A0A8C7C2T8_ONCKI</name>
<dbReference type="EC" id="7.6.2.16" evidence="17"/>
<feature type="transmembrane region" description="Helical" evidence="21">
    <location>
        <begin position="188"/>
        <end position="210"/>
    </location>
</feature>
<dbReference type="SFLD" id="SFLDF00027">
    <property type="entry name" value="p-type_atpase"/>
    <property type="match status" value="1"/>
</dbReference>
<evidence type="ECO:0000256" key="9">
    <source>
        <dbReference type="ARBA" id="ARBA00022753"/>
    </source>
</evidence>
<dbReference type="Pfam" id="PF13246">
    <property type="entry name" value="Cation_ATPase"/>
    <property type="match status" value="1"/>
</dbReference>
<dbReference type="Pfam" id="PF00122">
    <property type="entry name" value="E1-E2_ATPase"/>
    <property type="match status" value="1"/>
</dbReference>
<evidence type="ECO:0000256" key="20">
    <source>
        <dbReference type="SAM" id="MobiDB-lite"/>
    </source>
</evidence>
<keyword evidence="11" id="KW-0460">Magnesium</keyword>
<evidence type="ECO:0000256" key="13">
    <source>
        <dbReference type="ARBA" id="ARBA00022989"/>
    </source>
</evidence>
<dbReference type="GO" id="GO:0015662">
    <property type="term" value="F:P-type ion transporter activity"/>
    <property type="evidence" value="ECO:0007669"/>
    <property type="project" value="InterPro"/>
</dbReference>
<feature type="transmembrane region" description="Helical" evidence="21">
    <location>
        <begin position="1012"/>
        <end position="1029"/>
    </location>
</feature>
<keyword evidence="12" id="KW-1278">Translocase</keyword>
<evidence type="ECO:0000256" key="2">
    <source>
        <dbReference type="ARBA" id="ARBA00004195"/>
    </source>
</evidence>
<evidence type="ECO:0000256" key="8">
    <source>
        <dbReference type="ARBA" id="ARBA00022741"/>
    </source>
</evidence>
<dbReference type="Gene3D" id="3.40.50.1000">
    <property type="entry name" value="HAD superfamily/HAD-like"/>
    <property type="match status" value="1"/>
</dbReference>
<dbReference type="GO" id="GO:0005524">
    <property type="term" value="F:ATP binding"/>
    <property type="evidence" value="ECO:0007669"/>
    <property type="project" value="UniProtKB-KW"/>
</dbReference>
<dbReference type="GO" id="GO:0031902">
    <property type="term" value="C:late endosome membrane"/>
    <property type="evidence" value="ECO:0007669"/>
    <property type="project" value="UniProtKB-SubCell"/>
</dbReference>
<feature type="transmembrane region" description="Helical" evidence="21">
    <location>
        <begin position="944"/>
        <end position="966"/>
    </location>
</feature>
<dbReference type="FunFam" id="3.40.50.1000:FF:000045">
    <property type="entry name" value="Cation-transporting ATPase"/>
    <property type="match status" value="1"/>
</dbReference>
<feature type="region of interest" description="Disordered" evidence="20">
    <location>
        <begin position="1161"/>
        <end position="1194"/>
    </location>
</feature>
<dbReference type="FunFam" id="3.40.1110.10:FF:000026">
    <property type="entry name" value="Cation-transporting ATPase"/>
    <property type="match status" value="1"/>
</dbReference>
<dbReference type="GO" id="GO:0019829">
    <property type="term" value="F:ATPase-coupled monoatomic cation transmembrane transporter activity"/>
    <property type="evidence" value="ECO:0007669"/>
    <property type="project" value="InterPro"/>
</dbReference>
<keyword evidence="25" id="KW-1185">Reference proteome</keyword>
<dbReference type="FunFam" id="1.20.1110.10:FF:000023">
    <property type="entry name" value="Cation-transporting ATPase"/>
    <property type="match status" value="1"/>
</dbReference>
<dbReference type="PANTHER" id="PTHR45630">
    <property type="entry name" value="CATION-TRANSPORTING ATPASE-RELATED"/>
    <property type="match status" value="1"/>
</dbReference>
<gene>
    <name evidence="24" type="primary">ATP13A3</name>
    <name evidence="24" type="synonym">LOC109889154</name>
</gene>
<dbReference type="InterPro" id="IPR018303">
    <property type="entry name" value="ATPase_P-typ_P_site"/>
</dbReference>
<keyword evidence="14 21" id="KW-0472">Membrane</keyword>
<evidence type="ECO:0000256" key="4">
    <source>
        <dbReference type="ARBA" id="ARBA00006000"/>
    </source>
</evidence>
<feature type="transmembrane region" description="Helical" evidence="21">
    <location>
        <begin position="1104"/>
        <end position="1127"/>
    </location>
</feature>
<dbReference type="InterPro" id="IPR023214">
    <property type="entry name" value="HAD_sf"/>
</dbReference>
<comment type="subcellular location">
    <subcellularLocation>
        <location evidence="3">Early endosome membrane</location>
        <topology evidence="3">Multi-pass membrane protein</topology>
    </subcellularLocation>
    <subcellularLocation>
        <location evidence="1">Late endosome membrane</location>
        <topology evidence="1">Multi-pass membrane protein</topology>
    </subcellularLocation>
    <subcellularLocation>
        <location evidence="2">Recycling endosome membrane</location>
        <topology evidence="2">Multi-pass membrane protein</topology>
    </subcellularLocation>
</comment>
<sequence>MEKEELKIVNKDEEDEMELQGYRVCRWRVAVVSLGVLCTGGFLLLLLYWMPEWCVKATCTRTTVREAEVVLLQSTDDFKRWFLAKVRVMLAPGRNPFDTQIKKVSALVIFANIFISFSLQIRYFTLHSTKYYWNDEVHNFEVLTRLFFGVNEIAVKVPSVFKLLIKEVLNPFYIFQLFSVILWSADEYYYYAAAIVFMSVISIATSLYTIKKQYVTLHDMVSAHSIVRVSVCRANIEEALSTDLVPGDVMVIPSNGTIMPCDAVLISGTCIVNESMLTGESVPVTKTNLPNPGEGDKEGDAAYSMEEHKRHTLFCGTHVIQTRFYSGELVKAVVVRTGFSTAKGQLVRSILYPKPTDFKLYRDAYLFLLCLVAIAGIGFVYSIVLSIMNNVPAKTIIIESLDIITITVPPALPAAMTAGIVYAQRRLKRIGIFCISPQRINICGQLNLVCFDKTGTLTEDGLDLWGVQRVEKGTFHLSEENAYKDTLVKSQFVACMATCHSLTNIDGKLSGDPLDLKMFEATGWILEEATEEETSLHNRIMPTVVRPPKQLMPPEPVMSPEQDMELYDLSSAYEIGIVRQFPFSSALQRMCVVARLLGEKRMDAYLKGAPEVVASLCKKDTVPEDFAEVLEDYTKQGFRVIALAHRRLESKLTWHKVQNVNRDQMEANMEFLGLIIMQNKLKAETSGVLQDLRRAHIRTVMVTGDNMLTAISVARDCGMIPPQDQVIIADALPPKDGQAAKITWRYADNPSKHVGKAPRLEDQYHFAMSGKSFAVITEHFQDLLQKLVLHGTVFARMAPDQKTELIEALQSVDYFVGMCGDGANDCGALKRAHGGISLSELEASVASPFTSRTPNISCVPSLIREGRAALITSFCVFKFMALYSIIQYISVTLLYSILSNLGDFQFLFIDIAIILLVVFTMSLNPAWKELVSRRPPSGLISGPLLFSVLTQILICLGFQTIAFLWVRHQAWYHIWTPQSDACNSSLRANLGPEHNSSEERDDHNIKNYENTSLFYVSSFQYLIVAIVFSKGKPFRQPSYKNWPFVVSCIGLYIFMFFIMFYPVSAIDEFLEIVCVPFEWRITLFFIIIVNAVVSVLVENEWGIFIVFFAVSFALFSLLLSCCFQGGIDLWGAKCLSWLCCRRRKVPKARYMHLAQELSVDPDWPPKPTTTTEAKHPLPGNPPENGSSYQIMADS</sequence>
<dbReference type="Gene3D" id="3.40.1110.10">
    <property type="entry name" value="Calcium-transporting ATPase, cytoplasmic domain N"/>
    <property type="match status" value="1"/>
</dbReference>
<comment type="function">
    <text evidence="16">ATP-driven pump involved in endocytosis-dependent polyamine transport. Uses ATP as an energy source to transfer polyamine precursor putrescine from the endosomal compartment to the cytosol.</text>
</comment>
<dbReference type="GO" id="GO:0016887">
    <property type="term" value="F:ATP hydrolysis activity"/>
    <property type="evidence" value="ECO:0007669"/>
    <property type="project" value="InterPro"/>
</dbReference>
<comment type="catalytic activity">
    <reaction evidence="15">
        <text>putrescine(out) + ATP + H2O = putrescine(in) + ADP + phosphate + H(+)</text>
        <dbReference type="Rhea" id="RHEA:29995"/>
        <dbReference type="ChEBI" id="CHEBI:15377"/>
        <dbReference type="ChEBI" id="CHEBI:15378"/>
        <dbReference type="ChEBI" id="CHEBI:30616"/>
        <dbReference type="ChEBI" id="CHEBI:43474"/>
        <dbReference type="ChEBI" id="CHEBI:326268"/>
        <dbReference type="ChEBI" id="CHEBI:456216"/>
        <dbReference type="EC" id="7.6.2.16"/>
    </reaction>
    <physiologicalReaction direction="left-to-right" evidence="15">
        <dbReference type="Rhea" id="RHEA:29996"/>
    </physiologicalReaction>
</comment>
<dbReference type="PANTHER" id="PTHR45630:SF12">
    <property type="entry name" value="POLYAMINE-TRANSPORTING ATPASE 13A3"/>
    <property type="match status" value="1"/>
</dbReference>
<feature type="transmembrane region" description="Helical" evidence="21">
    <location>
        <begin position="403"/>
        <end position="423"/>
    </location>
</feature>
<evidence type="ECO:0000256" key="10">
    <source>
        <dbReference type="ARBA" id="ARBA00022840"/>
    </source>
</evidence>
<feature type="domain" description="P-type ATPase A" evidence="22">
    <location>
        <begin position="234"/>
        <end position="350"/>
    </location>
</feature>
<dbReference type="InterPro" id="IPR047819">
    <property type="entry name" value="P5A-ATPase_N"/>
</dbReference>
<protein>
    <recommendedName>
        <fullName evidence="18">Polyamine-transporting ATPase 13A3</fullName>
        <ecNumber evidence="17">7.6.2.16</ecNumber>
    </recommendedName>
    <alternativeName>
        <fullName evidence="19">Putrescine transporting ATPase</fullName>
    </alternativeName>
</protein>
<keyword evidence="5" id="KW-0597">Phosphoprotein</keyword>
<feature type="domain" description="P5B-type ATPase N-terminal" evidence="23">
    <location>
        <begin position="13"/>
        <end position="134"/>
    </location>
</feature>
<dbReference type="SUPFAM" id="SSF56784">
    <property type="entry name" value="HAD-like"/>
    <property type="match status" value="1"/>
</dbReference>
<dbReference type="SFLD" id="SFLDS00003">
    <property type="entry name" value="Haloacid_Dehalogenase"/>
    <property type="match status" value="1"/>
</dbReference>
<dbReference type="GO" id="GO:0031901">
    <property type="term" value="C:early endosome membrane"/>
    <property type="evidence" value="ECO:0007669"/>
    <property type="project" value="UniProtKB-SubCell"/>
</dbReference>
<evidence type="ECO:0000256" key="12">
    <source>
        <dbReference type="ARBA" id="ARBA00022967"/>
    </source>
</evidence>
<dbReference type="GeneTree" id="ENSGT00940000155941"/>
<comment type="similarity">
    <text evidence="4">Belongs to the cation transport ATPase (P-type) (TC 3.A.3) family. Type V subfamily.</text>
</comment>
<dbReference type="InterPro" id="IPR036412">
    <property type="entry name" value="HAD-like_sf"/>
</dbReference>
<dbReference type="SUPFAM" id="SSF81653">
    <property type="entry name" value="Calcium ATPase, transduction domain A"/>
    <property type="match status" value="1"/>
</dbReference>
<organism evidence="24 25">
    <name type="scientific">Oncorhynchus kisutch</name>
    <name type="common">Coho salmon</name>
    <name type="synonym">Salmo kisutch</name>
    <dbReference type="NCBI Taxonomy" id="8019"/>
    <lineage>
        <taxon>Eukaryota</taxon>
        <taxon>Metazoa</taxon>
        <taxon>Chordata</taxon>
        <taxon>Craniata</taxon>
        <taxon>Vertebrata</taxon>
        <taxon>Euteleostomi</taxon>
        <taxon>Actinopterygii</taxon>
        <taxon>Neopterygii</taxon>
        <taxon>Teleostei</taxon>
        <taxon>Protacanthopterygii</taxon>
        <taxon>Salmoniformes</taxon>
        <taxon>Salmonidae</taxon>
        <taxon>Salmoninae</taxon>
        <taxon>Oncorhynchus</taxon>
    </lineage>
</organism>
<dbReference type="Proteomes" id="UP000694557">
    <property type="component" value="Unassembled WGS sequence"/>
</dbReference>
<feature type="transmembrane region" description="Helical" evidence="21">
    <location>
        <begin position="870"/>
        <end position="898"/>
    </location>
</feature>
<dbReference type="CDD" id="cd07542">
    <property type="entry name" value="P-type_ATPase_cation"/>
    <property type="match status" value="1"/>
</dbReference>
<proteinExistence type="inferred from homology"/>
<evidence type="ECO:0000256" key="17">
    <source>
        <dbReference type="ARBA" id="ARBA00066779"/>
    </source>
</evidence>
<dbReference type="SUPFAM" id="SSF81665">
    <property type="entry name" value="Calcium ATPase, transmembrane domain M"/>
    <property type="match status" value="1"/>
</dbReference>
<dbReference type="Gene3D" id="1.20.1110.10">
    <property type="entry name" value="Calcium-transporting ATPase, transmembrane domain"/>
    <property type="match status" value="1"/>
</dbReference>
<dbReference type="InterPro" id="IPR059000">
    <property type="entry name" value="ATPase_P-type_domA"/>
</dbReference>
<feature type="transmembrane region" description="Helical" evidence="21">
    <location>
        <begin position="104"/>
        <end position="124"/>
    </location>
</feature>
<feature type="transmembrane region" description="Helical" evidence="21">
    <location>
        <begin position="364"/>
        <end position="383"/>
    </location>
</feature>
<evidence type="ECO:0000313" key="24">
    <source>
        <dbReference type="Ensembl" id="ENSOKIP00005000659.1"/>
    </source>
</evidence>
<keyword evidence="13 21" id="KW-1133">Transmembrane helix</keyword>
<feature type="transmembrane region" description="Helical" evidence="21">
    <location>
        <begin position="1081"/>
        <end position="1097"/>
    </location>
</feature>
<dbReference type="NCBIfam" id="TIGR01657">
    <property type="entry name" value="P-ATPase-V"/>
    <property type="match status" value="1"/>
</dbReference>
<dbReference type="FunFam" id="2.70.150.10:FF:000017">
    <property type="entry name" value="Cation-transporting ATPase"/>
    <property type="match status" value="1"/>
</dbReference>
<keyword evidence="8" id="KW-0547">Nucleotide-binding</keyword>
<keyword evidence="7" id="KW-0479">Metal-binding</keyword>
<evidence type="ECO:0000256" key="15">
    <source>
        <dbReference type="ARBA" id="ARBA00051385"/>
    </source>
</evidence>
<evidence type="ECO:0000256" key="14">
    <source>
        <dbReference type="ARBA" id="ARBA00023136"/>
    </source>
</evidence>
<dbReference type="FunFam" id="1.20.1110.10:FF:000026">
    <property type="entry name" value="Cation-transporting ATPase"/>
    <property type="match status" value="1"/>
</dbReference>
<dbReference type="Ensembl" id="ENSOKIT00005000690.1">
    <property type="protein sequence ID" value="ENSOKIP00005000659.1"/>
    <property type="gene ID" value="ENSOKIG00005000275.1"/>
</dbReference>
<evidence type="ECO:0000256" key="21">
    <source>
        <dbReference type="SAM" id="Phobius"/>
    </source>
</evidence>
<dbReference type="GO" id="GO:0006874">
    <property type="term" value="P:intracellular calcium ion homeostasis"/>
    <property type="evidence" value="ECO:0007669"/>
    <property type="project" value="TreeGrafter"/>
</dbReference>
<dbReference type="GO" id="GO:0055038">
    <property type="term" value="C:recycling endosome membrane"/>
    <property type="evidence" value="ECO:0007669"/>
    <property type="project" value="UniProtKB-SubCell"/>
</dbReference>
<evidence type="ECO:0000259" key="22">
    <source>
        <dbReference type="Pfam" id="PF00122"/>
    </source>
</evidence>
<feature type="compositionally biased region" description="Polar residues" evidence="20">
    <location>
        <begin position="1183"/>
        <end position="1194"/>
    </location>
</feature>
<dbReference type="PRINTS" id="PR00119">
    <property type="entry name" value="CATATPASE"/>
</dbReference>
<evidence type="ECO:0000256" key="5">
    <source>
        <dbReference type="ARBA" id="ARBA00022553"/>
    </source>
</evidence>
<evidence type="ECO:0000256" key="19">
    <source>
        <dbReference type="ARBA" id="ARBA00076813"/>
    </source>
</evidence>
<evidence type="ECO:0000256" key="6">
    <source>
        <dbReference type="ARBA" id="ARBA00022692"/>
    </source>
</evidence>
<dbReference type="AlphaFoldDB" id="A0A8C7C2T8"/>
<dbReference type="GO" id="GO:0015594">
    <property type="term" value="F:ABC-type putrescine transporter activity"/>
    <property type="evidence" value="ECO:0007669"/>
    <property type="project" value="UniProtKB-EC"/>
</dbReference>
<dbReference type="InterPro" id="IPR006544">
    <property type="entry name" value="P-type_TPase_V"/>
</dbReference>
<dbReference type="InterPro" id="IPR047821">
    <property type="entry name" value="P5B-type_ATPase"/>
</dbReference>
<evidence type="ECO:0000256" key="18">
    <source>
        <dbReference type="ARBA" id="ARBA00074226"/>
    </source>
</evidence>
<evidence type="ECO:0000313" key="25">
    <source>
        <dbReference type="Proteomes" id="UP000694557"/>
    </source>
</evidence>
<dbReference type="Pfam" id="PF12409">
    <property type="entry name" value="P5-ATPase"/>
    <property type="match status" value="1"/>
</dbReference>
<dbReference type="SUPFAM" id="SSF81660">
    <property type="entry name" value="Metal cation-transporting ATPase, ATP-binding domain N"/>
    <property type="match status" value="1"/>
</dbReference>
<dbReference type="PROSITE" id="PS00154">
    <property type="entry name" value="ATPASE_E1_E2"/>
    <property type="match status" value="1"/>
</dbReference>
<evidence type="ECO:0000259" key="23">
    <source>
        <dbReference type="Pfam" id="PF12409"/>
    </source>
</evidence>
<reference evidence="24" key="1">
    <citation type="submission" date="2025-08" db="UniProtKB">
        <authorList>
            <consortium name="Ensembl"/>
        </authorList>
    </citation>
    <scope>IDENTIFICATION</scope>
</reference>
<keyword evidence="10" id="KW-0067">ATP-binding</keyword>
<dbReference type="GO" id="GO:0046872">
    <property type="term" value="F:metal ion binding"/>
    <property type="evidence" value="ECO:0007669"/>
    <property type="project" value="UniProtKB-KW"/>
</dbReference>
<evidence type="ECO:0000256" key="3">
    <source>
        <dbReference type="ARBA" id="ARBA00004520"/>
    </source>
</evidence>
<feature type="transmembrane region" description="Helical" evidence="21">
    <location>
        <begin position="1041"/>
        <end position="1061"/>
    </location>
</feature>
<dbReference type="InterPro" id="IPR023299">
    <property type="entry name" value="ATPase_P-typ_cyto_dom_N"/>
</dbReference>
<dbReference type="NCBIfam" id="TIGR01494">
    <property type="entry name" value="ATPase_P-type"/>
    <property type="match status" value="2"/>
</dbReference>
<reference evidence="24" key="2">
    <citation type="submission" date="2025-09" db="UniProtKB">
        <authorList>
            <consortium name="Ensembl"/>
        </authorList>
    </citation>
    <scope>IDENTIFICATION</scope>
</reference>
<dbReference type="InterPro" id="IPR044492">
    <property type="entry name" value="P_typ_ATPase_HD_dom"/>
</dbReference>
<accession>A0A8C7C2T8</accession>